<accession>A0A380W999</accession>
<dbReference type="CDD" id="cd01949">
    <property type="entry name" value="GGDEF"/>
    <property type="match status" value="1"/>
</dbReference>
<dbReference type="SMART" id="SM00267">
    <property type="entry name" value="GGDEF"/>
    <property type="match status" value="1"/>
</dbReference>
<protein>
    <recommendedName>
        <fullName evidence="1">diguanylate cyclase</fullName>
        <ecNumber evidence="1">2.7.7.65</ecNumber>
    </recommendedName>
</protein>
<dbReference type="Gene3D" id="3.30.70.270">
    <property type="match status" value="1"/>
</dbReference>
<organism evidence="5 6">
    <name type="scientific">Afipia felis</name>
    <name type="common">Cat scratch disease bacillus</name>
    <dbReference type="NCBI Taxonomy" id="1035"/>
    <lineage>
        <taxon>Bacteria</taxon>
        <taxon>Pseudomonadati</taxon>
        <taxon>Pseudomonadota</taxon>
        <taxon>Alphaproteobacteria</taxon>
        <taxon>Hyphomicrobiales</taxon>
        <taxon>Nitrobacteraceae</taxon>
        <taxon>Afipia</taxon>
    </lineage>
</organism>
<evidence type="ECO:0000256" key="3">
    <source>
        <dbReference type="SAM" id="Phobius"/>
    </source>
</evidence>
<dbReference type="GO" id="GO:1902201">
    <property type="term" value="P:negative regulation of bacterial-type flagellum-dependent cell motility"/>
    <property type="evidence" value="ECO:0007669"/>
    <property type="project" value="TreeGrafter"/>
</dbReference>
<evidence type="ECO:0000256" key="2">
    <source>
        <dbReference type="ARBA" id="ARBA00034247"/>
    </source>
</evidence>
<gene>
    <name evidence="5" type="primary">pleD_4</name>
    <name evidence="5" type="ORF">NCTC12722_02734</name>
</gene>
<dbReference type="InterPro" id="IPR029787">
    <property type="entry name" value="Nucleotide_cyclase"/>
</dbReference>
<dbReference type="Pfam" id="PF00990">
    <property type="entry name" value="GGDEF"/>
    <property type="match status" value="1"/>
</dbReference>
<dbReference type="GO" id="GO:0005886">
    <property type="term" value="C:plasma membrane"/>
    <property type="evidence" value="ECO:0007669"/>
    <property type="project" value="TreeGrafter"/>
</dbReference>
<feature type="transmembrane region" description="Helical" evidence="3">
    <location>
        <begin position="54"/>
        <end position="74"/>
    </location>
</feature>
<dbReference type="AlphaFoldDB" id="A0A380W999"/>
<evidence type="ECO:0000313" key="6">
    <source>
        <dbReference type="Proteomes" id="UP000254343"/>
    </source>
</evidence>
<dbReference type="InterPro" id="IPR043128">
    <property type="entry name" value="Rev_trsase/Diguanyl_cyclase"/>
</dbReference>
<proteinExistence type="predicted"/>
<comment type="catalytic activity">
    <reaction evidence="2">
        <text>2 GTP = 3',3'-c-di-GMP + 2 diphosphate</text>
        <dbReference type="Rhea" id="RHEA:24898"/>
        <dbReference type="ChEBI" id="CHEBI:33019"/>
        <dbReference type="ChEBI" id="CHEBI:37565"/>
        <dbReference type="ChEBI" id="CHEBI:58805"/>
        <dbReference type="EC" id="2.7.7.65"/>
    </reaction>
</comment>
<dbReference type="InterPro" id="IPR050469">
    <property type="entry name" value="Diguanylate_Cyclase"/>
</dbReference>
<evidence type="ECO:0000256" key="1">
    <source>
        <dbReference type="ARBA" id="ARBA00012528"/>
    </source>
</evidence>
<dbReference type="PANTHER" id="PTHR45138">
    <property type="entry name" value="REGULATORY COMPONENTS OF SENSORY TRANSDUCTION SYSTEM"/>
    <property type="match status" value="1"/>
</dbReference>
<feature type="domain" description="GGDEF" evidence="4">
    <location>
        <begin position="268"/>
        <end position="398"/>
    </location>
</feature>
<dbReference type="EC" id="2.7.7.65" evidence="1"/>
<keyword evidence="3" id="KW-0812">Transmembrane</keyword>
<dbReference type="NCBIfam" id="TIGR00254">
    <property type="entry name" value="GGDEF"/>
    <property type="match status" value="1"/>
</dbReference>
<dbReference type="PROSITE" id="PS50887">
    <property type="entry name" value="GGDEF"/>
    <property type="match status" value="1"/>
</dbReference>
<dbReference type="SUPFAM" id="SSF55073">
    <property type="entry name" value="Nucleotide cyclase"/>
    <property type="match status" value="1"/>
</dbReference>
<evidence type="ECO:0000313" key="5">
    <source>
        <dbReference type="EMBL" id="SUU85521.1"/>
    </source>
</evidence>
<name>A0A380W999_AFIFE</name>
<keyword evidence="3" id="KW-0472">Membrane</keyword>
<evidence type="ECO:0000259" key="4">
    <source>
        <dbReference type="PROSITE" id="PS50887"/>
    </source>
</evidence>
<keyword evidence="3" id="KW-1133">Transmembrane helix</keyword>
<dbReference type="GO" id="GO:0052621">
    <property type="term" value="F:diguanylate cyclase activity"/>
    <property type="evidence" value="ECO:0007669"/>
    <property type="project" value="UniProtKB-EC"/>
</dbReference>
<dbReference type="PANTHER" id="PTHR45138:SF9">
    <property type="entry name" value="DIGUANYLATE CYCLASE DGCM-RELATED"/>
    <property type="match status" value="1"/>
</dbReference>
<dbReference type="GO" id="GO:0043709">
    <property type="term" value="P:cell adhesion involved in single-species biofilm formation"/>
    <property type="evidence" value="ECO:0007669"/>
    <property type="project" value="TreeGrafter"/>
</dbReference>
<feature type="transmembrane region" description="Helical" evidence="3">
    <location>
        <begin position="80"/>
        <end position="100"/>
    </location>
</feature>
<feature type="transmembrane region" description="Helical" evidence="3">
    <location>
        <begin position="156"/>
        <end position="177"/>
    </location>
</feature>
<reference evidence="5 6" key="1">
    <citation type="submission" date="2018-06" db="EMBL/GenBank/DDBJ databases">
        <authorList>
            <consortium name="Pathogen Informatics"/>
            <person name="Doyle S."/>
        </authorList>
    </citation>
    <scope>NUCLEOTIDE SEQUENCE [LARGE SCALE GENOMIC DNA]</scope>
    <source>
        <strain evidence="5 6">NCTC12722</strain>
    </source>
</reference>
<feature type="transmembrane region" description="Helical" evidence="3">
    <location>
        <begin position="121"/>
        <end position="150"/>
    </location>
</feature>
<sequence length="398" mass="44255">MIPNLNALQTNLAKSCGVFAMWGAVLPLKLMESNSADAPASEVLPRRALQRRQIPTIIALSYFTDAVVLALYAYAGTVSVTTPLVFLVCALLSVACFVLLSDTHFNDRFKDHYLVLQQMSISFLLMLSFTYVAPEVGCVFLCSLFVIVALGSLRSTMLQIVIAWGMLTIGLAWLFLFTNLPIGMPHGTFAERFATLFLFAVTIGRCMMVGMFSSALRESFYTQGLALKEAYRRIEELAEFDELTGAHNRRSIMHALAEESERTIRMNSACSVALIDLDWFKKINDHYGHPAGDEVLRTFAITMFANMRAIDKFGRYGGEEFLLVLPETSEDAAEKVVDRMRMIVADIDWNSISPGVAVTMSAGVATLRPGETPENLLLRADVALYRAKDRGRNRIERA</sequence>
<dbReference type="InterPro" id="IPR000160">
    <property type="entry name" value="GGDEF_dom"/>
</dbReference>
<dbReference type="Proteomes" id="UP000254343">
    <property type="component" value="Unassembled WGS sequence"/>
</dbReference>
<feature type="transmembrane region" description="Helical" evidence="3">
    <location>
        <begin position="189"/>
        <end position="212"/>
    </location>
</feature>
<dbReference type="FunFam" id="3.30.70.270:FF:000001">
    <property type="entry name" value="Diguanylate cyclase domain protein"/>
    <property type="match status" value="1"/>
</dbReference>
<dbReference type="EMBL" id="UIGB01000001">
    <property type="protein sequence ID" value="SUU85521.1"/>
    <property type="molecule type" value="Genomic_DNA"/>
</dbReference>